<evidence type="ECO:0000259" key="17">
    <source>
        <dbReference type="Pfam" id="PF18086"/>
    </source>
</evidence>
<comment type="similarity">
    <text evidence="2 14">Belongs to the histidine acid phosphatase family. VIP1 subfamily.</text>
</comment>
<dbReference type="GO" id="GO:0030643">
    <property type="term" value="P:intracellular phosphate ion homeostasis"/>
    <property type="evidence" value="ECO:0007669"/>
    <property type="project" value="EnsemblFungi"/>
</dbReference>
<feature type="region of interest" description="Disordered" evidence="15">
    <location>
        <begin position="23"/>
        <end position="58"/>
    </location>
</feature>
<dbReference type="FunFam" id="3.40.50.11950:FF:000002">
    <property type="entry name" value="Inositol hexakisphosphate and diphosphoinositol-pentakisphosphate kinase"/>
    <property type="match status" value="1"/>
</dbReference>
<dbReference type="GO" id="GO:0005856">
    <property type="term" value="C:cytoskeleton"/>
    <property type="evidence" value="ECO:0007669"/>
    <property type="project" value="UniProtKB-SubCell"/>
</dbReference>
<keyword evidence="8 14" id="KW-0418">Kinase</keyword>
<evidence type="ECO:0000256" key="10">
    <source>
        <dbReference type="ARBA" id="ARBA00023212"/>
    </source>
</evidence>
<keyword evidence="9 14" id="KW-0067">ATP-binding</keyword>
<dbReference type="GO" id="GO:0016887">
    <property type="term" value="F:ATP hydrolysis activity"/>
    <property type="evidence" value="ECO:0007669"/>
    <property type="project" value="EnsemblFungi"/>
</dbReference>
<evidence type="ECO:0000256" key="6">
    <source>
        <dbReference type="ARBA" id="ARBA00022679"/>
    </source>
</evidence>
<accession>A0A1L0CHM9</accession>
<dbReference type="GO" id="GO:0005829">
    <property type="term" value="C:cytosol"/>
    <property type="evidence" value="ECO:0007669"/>
    <property type="project" value="TreeGrafter"/>
</dbReference>
<dbReference type="GO" id="GO:0051537">
    <property type="term" value="F:2 iron, 2 sulfur cluster binding"/>
    <property type="evidence" value="ECO:0007669"/>
    <property type="project" value="EnsemblFungi"/>
</dbReference>
<dbReference type="FunFam" id="3.30.470.20:FF:000036">
    <property type="entry name" value="Inositol hexakisphosphate and diphosphoinositol-pentakisphosphate kinase"/>
    <property type="match status" value="1"/>
</dbReference>
<evidence type="ECO:0000256" key="2">
    <source>
        <dbReference type="ARBA" id="ARBA00005609"/>
    </source>
</evidence>
<dbReference type="Pfam" id="PF18086">
    <property type="entry name" value="PPIP5K2_N"/>
    <property type="match status" value="1"/>
</dbReference>
<dbReference type="GO" id="GO:0000831">
    <property type="term" value="F:inositol hexakisphosphate 6-kinase activity"/>
    <property type="evidence" value="ECO:0007669"/>
    <property type="project" value="EnsemblFungi"/>
</dbReference>
<evidence type="ECO:0000256" key="1">
    <source>
        <dbReference type="ARBA" id="ARBA00004245"/>
    </source>
</evidence>
<dbReference type="GO" id="GO:0052724">
    <property type="term" value="F:inositol hexakisphosphate 3-kinase activity"/>
    <property type="evidence" value="ECO:0007669"/>
    <property type="project" value="EnsemblFungi"/>
</dbReference>
<evidence type="ECO:0000259" key="16">
    <source>
        <dbReference type="Pfam" id="PF08443"/>
    </source>
</evidence>
<evidence type="ECO:0000256" key="14">
    <source>
        <dbReference type="RuleBase" id="RU365032"/>
    </source>
</evidence>
<dbReference type="GO" id="GO:0051516">
    <property type="term" value="P:regulation of bipolar cell growth"/>
    <property type="evidence" value="ECO:0007669"/>
    <property type="project" value="EnsemblFungi"/>
</dbReference>
<gene>
    <name evidence="18" type="ORF">HGUI_00001</name>
</gene>
<feature type="region of interest" description="Disordered" evidence="15">
    <location>
        <begin position="1004"/>
        <end position="1038"/>
    </location>
</feature>
<evidence type="ECO:0000256" key="4">
    <source>
        <dbReference type="ARBA" id="ARBA00022490"/>
    </source>
</evidence>
<feature type="compositionally biased region" description="Polar residues" evidence="15">
    <location>
        <begin position="46"/>
        <end position="58"/>
    </location>
</feature>
<dbReference type="InterPro" id="IPR037446">
    <property type="entry name" value="His_Pase_VIP1"/>
</dbReference>
<evidence type="ECO:0000313" key="19">
    <source>
        <dbReference type="Proteomes" id="UP000183365"/>
    </source>
</evidence>
<evidence type="ECO:0000256" key="5">
    <source>
        <dbReference type="ARBA" id="ARBA00022553"/>
    </source>
</evidence>
<dbReference type="InterPro" id="IPR000560">
    <property type="entry name" value="His_Pase_clade-2"/>
</dbReference>
<dbReference type="InterPro" id="IPR013651">
    <property type="entry name" value="ATP-grasp_RimK-type"/>
</dbReference>
<reference evidence="19" key="1">
    <citation type="submission" date="2016-11" db="EMBL/GenBank/DDBJ databases">
        <authorList>
            <person name="Guldener U."/>
        </authorList>
    </citation>
    <scope>NUCLEOTIDE SEQUENCE [LARGE SCALE GENOMIC DNA]</scope>
</reference>
<feature type="compositionally biased region" description="Polar residues" evidence="15">
    <location>
        <begin position="180"/>
        <end position="198"/>
    </location>
</feature>
<dbReference type="GO" id="GO:0033857">
    <property type="term" value="F:5-diphosphoinositol pentakisphosphate 1-kinase activity"/>
    <property type="evidence" value="ECO:0007669"/>
    <property type="project" value="EnsemblFungi"/>
</dbReference>
<evidence type="ECO:0000313" key="18">
    <source>
        <dbReference type="EMBL" id="SGZ37801.1"/>
    </source>
</evidence>
<dbReference type="SUPFAM" id="SSF56059">
    <property type="entry name" value="Glutathione synthetase ATP-binding domain-like"/>
    <property type="match status" value="1"/>
</dbReference>
<dbReference type="GO" id="GO:0052845">
    <property type="term" value="F:inositol-5-diphosphate-1,2,3,4,6-pentakisphosphate diphosphatase activity"/>
    <property type="evidence" value="ECO:0007669"/>
    <property type="project" value="EnsemblFungi"/>
</dbReference>
<evidence type="ECO:0000256" key="13">
    <source>
        <dbReference type="ARBA" id="ARBA00071668"/>
    </source>
</evidence>
<dbReference type="GO" id="GO:0052846">
    <property type="term" value="F:inositol-1,5-bisdiphosphate-2,3,4,6-tetrakisphosphate 1-diphosphatase activity"/>
    <property type="evidence" value="ECO:0007669"/>
    <property type="project" value="EnsemblFungi"/>
</dbReference>
<dbReference type="PANTHER" id="PTHR12750">
    <property type="entry name" value="DIPHOSPHOINOSITOL PENTAKISPHOSPHATE KINASE"/>
    <property type="match status" value="1"/>
</dbReference>
<comment type="catalytic activity">
    <reaction evidence="11">
        <text>5-diphospho-1D-myo-inositol 1,2,3,4,6-pentakisphosphate + ATP + H(+) = 1,5-bis(diphospho)-1D-myo-inositol 2,3,4,6-tetrakisphosphate + ADP</text>
        <dbReference type="Rhea" id="RHEA:10276"/>
        <dbReference type="ChEBI" id="CHEBI:15378"/>
        <dbReference type="ChEBI" id="CHEBI:30616"/>
        <dbReference type="ChEBI" id="CHEBI:58628"/>
        <dbReference type="ChEBI" id="CHEBI:77983"/>
        <dbReference type="ChEBI" id="CHEBI:456216"/>
        <dbReference type="EC" id="2.7.4.24"/>
    </reaction>
    <physiologicalReaction direction="left-to-right" evidence="11">
        <dbReference type="Rhea" id="RHEA:10277"/>
    </physiologicalReaction>
</comment>
<dbReference type="VEuPathDB" id="FungiDB:HGUI_00001"/>
<dbReference type="GO" id="GO:0005524">
    <property type="term" value="F:ATP binding"/>
    <property type="evidence" value="ECO:0007669"/>
    <property type="project" value="UniProtKB-KW"/>
</dbReference>
<feature type="domain" description="VIP1 N-terminal" evidence="17">
    <location>
        <begin position="213"/>
        <end position="301"/>
    </location>
</feature>
<evidence type="ECO:0000256" key="8">
    <source>
        <dbReference type="ARBA" id="ARBA00022777"/>
    </source>
</evidence>
<comment type="catalytic activity">
    <reaction evidence="12">
        <text>1D-myo-inositol hexakisphosphate + ATP = 1-diphospho-1D-myo-inositol 2,3,4,5,6-pentakisphosphate + ADP</text>
        <dbReference type="Rhea" id="RHEA:37459"/>
        <dbReference type="ChEBI" id="CHEBI:30616"/>
        <dbReference type="ChEBI" id="CHEBI:58130"/>
        <dbReference type="ChEBI" id="CHEBI:74946"/>
        <dbReference type="ChEBI" id="CHEBI:456216"/>
        <dbReference type="EC" id="2.7.4.24"/>
    </reaction>
    <physiologicalReaction direction="left-to-right" evidence="12">
        <dbReference type="Rhea" id="RHEA:37460"/>
    </physiologicalReaction>
</comment>
<dbReference type="Gene3D" id="3.40.50.1240">
    <property type="entry name" value="Phosphoglycerate mutase-like"/>
    <property type="match status" value="1"/>
</dbReference>
<dbReference type="GO" id="GO:0110162">
    <property type="term" value="P:regulation of mitotic spindle elongation (spindle phase three)"/>
    <property type="evidence" value="ECO:0007669"/>
    <property type="project" value="EnsemblFungi"/>
</dbReference>
<keyword evidence="6 14" id="KW-0808">Transferase</keyword>
<comment type="subcellular location">
    <subcellularLocation>
        <location evidence="1 14">Cytoplasm</location>
        <location evidence="1 14">Cytoskeleton</location>
    </subcellularLocation>
</comment>
<dbReference type="Pfam" id="PF00328">
    <property type="entry name" value="His_Phos_2"/>
    <property type="match status" value="1"/>
</dbReference>
<feature type="compositionally biased region" description="Low complexity" evidence="15">
    <location>
        <begin position="1012"/>
        <end position="1031"/>
    </location>
</feature>
<dbReference type="InterPro" id="IPR040557">
    <property type="entry name" value="VIP1_N"/>
</dbReference>
<comment type="function">
    <text evidence="14">Bifunctional inositol kinase that acts in concert with the IP6K kinases to synthesize the diphosphate group-containing inositol pyrophosphates diphosphoinositol pentakisphosphate, PP-InsP5, and bis-diphosphoinositol tetrakisphosphate, (PP)2-InsP4. PP-InsP5 and (PP)2-InsP4, also respectively called InsP7 and InsP8, may regulate a variety of cellular processes, including apoptosis, vesicle trafficking, cytoskeletal dynamics, and exocytosis. Phosphorylates inositol hexakisphosphate (InsP6).</text>
</comment>
<dbReference type="AlphaFoldDB" id="A0A1L0CHM9"/>
<dbReference type="GO" id="GO:0071545">
    <property type="term" value="P:inositol phosphate catabolic process"/>
    <property type="evidence" value="ECO:0007669"/>
    <property type="project" value="EnsemblFungi"/>
</dbReference>
<dbReference type="EMBL" id="FQNF01000001">
    <property type="protein sequence ID" value="SGZ37801.1"/>
    <property type="molecule type" value="Genomic_DNA"/>
</dbReference>
<sequence length="1279" mass="145505">MSSENNSSNSNWRETIAPILEGFVPKTTSQENKKSLKVSLTKKTPDQNNEGTDDTNILNKKLHNDIVNDIKNSSDHQHDYESTHHDCESISSFQDPTDIAAMDNLVKLQRTRSTQPNLSSVGKPPLIANQSQDVLNIKKINMKPEDILKTANSVSRRNSIGSNASLLKPKNIPETEMKSETGSAQSNQQENSVTSSGTHIDLKPKENVQKIGKIGVCALDNKVLSKPCRRILNRLMEHGEFETIIFGDKVLFDEDIENWPTCDFLISFFSNGFPLDKAIAYAKLRKPYQINDLTMQKLLWDRRLVLKLLEVNQIPTPERLEISRDGGPKIDDDLKAKFKDKNMPTSFEQKEPKWRMIGDDILEVDGQRLEKPFVEKPVNGEDHNIYIYYHSSNGGGGRRLFRKIGNKASEFDAELNMVRTEGSYIYEKFMDADNCEDVKAYTVSPTFCHAETRKSPVVDGIVKRNTHGKEIRYITKLTEEETTMASKVCTSFEQTICGFDLLRAQGNSYVIDVNGFSFVKDNNDYYDTTAKILREMFIAAKDKKAADKEKLLNLKNKTKALPKTKGLVQNIINSEIQRNKLNITNSEVNLLKLQQNEAKNLSLSNINEYLEGQQKNEEEKDQRWVFKGIVSVVRHGDRTPKQKHKYSFTSDIFISLLKGHKEEVIIRNVIDLEIALKALMIARDEKLEDLNKLNVLIDALSKKLNFPGTKIQLKPVLNKETKVVEKVQFILKFFGEATHSCKHQAAELGEQMRLDFGLLNKSILEENNIKIFSSSERRVLYTAQLWAVALYGGNYENEIFIRKDLLDDSNAAKELMDKVKKKLKPLLRIGQEAPTEFTWPTNMPQPYLVMKRVCELMRYNKTIMDYHFETMSAEKLTELQDVWCCAEDAKLFKERWDKLFAEFTTVEKVDPSKISELYDTMKFDALHNRAFLEKIFYPGDEGNINEDIVDKDLVENSLVDKYPINLLAKNNFKVGTTSTSANVSSAHTDKTIIPIEEKSRSVSVGSATSQGSKLNNTTSNSNATLLSPTSNPKGSVGSLGWALESNKKTDNKSDPIFADKNYSHLRELFKLSKVLFDFICPQEYGITENEKLDIGLLTSLPLAEQILADIDSMKAAKNPQCVAYFTKESHIYTLLNILYESGLPMRVARNALPELDYLSQINFELYERIEKVTGEKTHSIRLKLSPGCQTQDPLDVQLDNRHFISCSPKISLTRHLDATVFEDILKKKFPRVQLPDMFTAVNITSPSLTYKGYKVKNLNEKVNTFTKLTPSAIEEEEQK</sequence>
<protein>
    <recommendedName>
        <fullName evidence="13 14">Inositol hexakisphosphate and diphosphoinositol-pentakisphosphate kinase</fullName>
        <ecNumber evidence="3 14">2.7.4.24</ecNumber>
    </recommendedName>
</protein>
<evidence type="ECO:0000256" key="7">
    <source>
        <dbReference type="ARBA" id="ARBA00022741"/>
    </source>
</evidence>
<dbReference type="Proteomes" id="UP000183365">
    <property type="component" value="Unassembled WGS sequence"/>
</dbReference>
<evidence type="ECO:0000256" key="11">
    <source>
        <dbReference type="ARBA" id="ARBA00033696"/>
    </source>
</evidence>
<evidence type="ECO:0000256" key="3">
    <source>
        <dbReference type="ARBA" id="ARBA00012893"/>
    </source>
</evidence>
<name>A0A1L0CHM9_9ASCO</name>
<dbReference type="Gene3D" id="3.30.470.20">
    <property type="entry name" value="ATP-grasp fold, B domain"/>
    <property type="match status" value="1"/>
</dbReference>
<keyword evidence="10" id="KW-0206">Cytoskeleton</keyword>
<dbReference type="EC" id="2.7.4.24" evidence="3 14"/>
<feature type="domain" description="ATP-grasp fold RimK-type" evidence="16">
    <location>
        <begin position="420"/>
        <end position="520"/>
    </location>
</feature>
<dbReference type="Pfam" id="PF08443">
    <property type="entry name" value="RimK"/>
    <property type="match status" value="1"/>
</dbReference>
<dbReference type="PANTHER" id="PTHR12750:SF9">
    <property type="entry name" value="INOSITOL HEXAKISPHOSPHATE AND DIPHOSPHOINOSITOL-PENTAKISPHOSPHATE KINASE"/>
    <property type="match status" value="1"/>
</dbReference>
<evidence type="ECO:0000256" key="15">
    <source>
        <dbReference type="SAM" id="MobiDB-lite"/>
    </source>
</evidence>
<dbReference type="GO" id="GO:0052843">
    <property type="term" value="F:inositol-1-diphosphate-2,3,4,5,6-pentakisphosphate diphosphatase activity"/>
    <property type="evidence" value="ECO:0007669"/>
    <property type="project" value="EnsemblFungi"/>
</dbReference>
<proteinExistence type="inferred from homology"/>
<dbReference type="GO" id="GO:0032958">
    <property type="term" value="P:inositol phosphate biosynthetic process"/>
    <property type="evidence" value="ECO:0007669"/>
    <property type="project" value="EnsemblFungi"/>
</dbReference>
<organism evidence="18 19">
    <name type="scientific">Hanseniaspora guilliermondii</name>
    <dbReference type="NCBI Taxonomy" id="56406"/>
    <lineage>
        <taxon>Eukaryota</taxon>
        <taxon>Fungi</taxon>
        <taxon>Dikarya</taxon>
        <taxon>Ascomycota</taxon>
        <taxon>Saccharomycotina</taxon>
        <taxon>Saccharomycetes</taxon>
        <taxon>Saccharomycodales</taxon>
        <taxon>Saccharomycodaceae</taxon>
        <taxon>Hanseniaspora</taxon>
    </lineage>
</organism>
<evidence type="ECO:0000256" key="12">
    <source>
        <dbReference type="ARBA" id="ARBA00034629"/>
    </source>
</evidence>
<dbReference type="SUPFAM" id="SSF53254">
    <property type="entry name" value="Phosphoglycerate mutase-like"/>
    <property type="match status" value="1"/>
</dbReference>
<evidence type="ECO:0000256" key="9">
    <source>
        <dbReference type="ARBA" id="ARBA00022840"/>
    </source>
</evidence>
<keyword evidence="4 14" id="KW-0963">Cytoplasm</keyword>
<keyword evidence="19" id="KW-1185">Reference proteome</keyword>
<keyword evidence="7 14" id="KW-0547">Nucleotide-binding</keyword>
<feature type="region of interest" description="Disordered" evidence="15">
    <location>
        <begin position="159"/>
        <end position="201"/>
    </location>
</feature>
<dbReference type="InterPro" id="IPR029033">
    <property type="entry name" value="His_PPase_superfam"/>
</dbReference>
<dbReference type="OrthoDB" id="18042at2759"/>
<dbReference type="GO" id="GO:0000830">
    <property type="term" value="F:inositol hexakisphosphate 4-kinase activity"/>
    <property type="evidence" value="ECO:0007669"/>
    <property type="project" value="EnsemblFungi"/>
</dbReference>
<dbReference type="GO" id="GO:0052723">
    <property type="term" value="F:inositol hexakisphosphate 1-kinase activity"/>
    <property type="evidence" value="ECO:0007669"/>
    <property type="project" value="EnsemblFungi"/>
</dbReference>
<keyword evidence="5" id="KW-0597">Phosphoprotein</keyword>
<dbReference type="GO" id="GO:0006020">
    <property type="term" value="P:inositol metabolic process"/>
    <property type="evidence" value="ECO:0007669"/>
    <property type="project" value="TreeGrafter"/>
</dbReference>
<dbReference type="Gene3D" id="3.40.50.11950">
    <property type="match status" value="1"/>
</dbReference>